<proteinExistence type="predicted"/>
<name>A0AAF0FRR1_9EURY</name>
<dbReference type="Proteomes" id="UP001218895">
    <property type="component" value="Chromosome"/>
</dbReference>
<dbReference type="EMBL" id="CP091092">
    <property type="protein sequence ID" value="WFN36826.1"/>
    <property type="molecule type" value="Genomic_DNA"/>
</dbReference>
<reference evidence="1" key="1">
    <citation type="submission" date="2022-01" db="EMBL/GenBank/DDBJ databases">
        <title>Complete genome of Methanomicrobium antiquum DSM 21220.</title>
        <authorList>
            <person name="Chen S.-C."/>
            <person name="You Y.-T."/>
            <person name="Zhou Y.-Z."/>
            <person name="Lai M.-C."/>
        </authorList>
    </citation>
    <scope>NUCLEOTIDE SEQUENCE</scope>
    <source>
        <strain evidence="1">DSM 21220</strain>
    </source>
</reference>
<dbReference type="RefSeq" id="WP_278099662.1">
    <property type="nucleotide sequence ID" value="NZ_CP091092.1"/>
</dbReference>
<organism evidence="1 2">
    <name type="scientific">Methanomicrobium antiquum</name>
    <dbReference type="NCBI Taxonomy" id="487686"/>
    <lineage>
        <taxon>Archaea</taxon>
        <taxon>Methanobacteriati</taxon>
        <taxon>Methanobacteriota</taxon>
        <taxon>Stenosarchaea group</taxon>
        <taxon>Methanomicrobia</taxon>
        <taxon>Methanomicrobiales</taxon>
        <taxon>Methanomicrobiaceae</taxon>
        <taxon>Methanomicrobium</taxon>
    </lineage>
</organism>
<protein>
    <submittedName>
        <fullName evidence="1">Uncharacterized protein</fullName>
    </submittedName>
</protein>
<dbReference type="AlphaFoldDB" id="A0AAF0FRR1"/>
<dbReference type="KEGG" id="manq:L1994_00055"/>
<sequence length="49" mass="5432">MTPYKFTESKVEVAALEWFADLGSDIISGYKIPVRPNASEQVADSCRNP</sequence>
<dbReference type="GeneID" id="79948740"/>
<evidence type="ECO:0000313" key="2">
    <source>
        <dbReference type="Proteomes" id="UP001218895"/>
    </source>
</evidence>
<gene>
    <name evidence="1" type="ORF">L1994_00055</name>
</gene>
<evidence type="ECO:0000313" key="1">
    <source>
        <dbReference type="EMBL" id="WFN36826.1"/>
    </source>
</evidence>
<keyword evidence="2" id="KW-1185">Reference proteome</keyword>
<accession>A0AAF0FRR1</accession>